<dbReference type="Proteomes" id="UP001239909">
    <property type="component" value="Unassembled WGS sequence"/>
</dbReference>
<gene>
    <name evidence="2" type="ORF">LNKW23_00540</name>
</gene>
<evidence type="ECO:0000313" key="2">
    <source>
        <dbReference type="EMBL" id="GMG80842.1"/>
    </source>
</evidence>
<organism evidence="2 3">
    <name type="scientific">Paralimibaculum aggregatum</name>
    <dbReference type="NCBI Taxonomy" id="3036245"/>
    <lineage>
        <taxon>Bacteria</taxon>
        <taxon>Pseudomonadati</taxon>
        <taxon>Pseudomonadota</taxon>
        <taxon>Alphaproteobacteria</taxon>
        <taxon>Rhodobacterales</taxon>
        <taxon>Paracoccaceae</taxon>
        <taxon>Paralimibaculum</taxon>
    </lineage>
</organism>
<feature type="region of interest" description="Disordered" evidence="1">
    <location>
        <begin position="33"/>
        <end position="86"/>
    </location>
</feature>
<proteinExistence type="predicted"/>
<comment type="caution">
    <text evidence="2">The sequence shown here is derived from an EMBL/GenBank/DDBJ whole genome shotgun (WGS) entry which is preliminary data.</text>
</comment>
<protein>
    <submittedName>
        <fullName evidence="2">Uncharacterized protein</fullName>
    </submittedName>
</protein>
<evidence type="ECO:0000256" key="1">
    <source>
        <dbReference type="SAM" id="MobiDB-lite"/>
    </source>
</evidence>
<dbReference type="EMBL" id="BSYI01000001">
    <property type="protein sequence ID" value="GMG80842.1"/>
    <property type="molecule type" value="Genomic_DNA"/>
</dbReference>
<accession>A0ABQ6LGN9</accession>
<reference evidence="2 3" key="1">
    <citation type="submission" date="2023-04" db="EMBL/GenBank/DDBJ databases">
        <title>Marinoamorphus aggregata gen. nov., sp. Nov., isolate from tissue of brittle star Ophioplocus japonicus.</title>
        <authorList>
            <person name="Kawano K."/>
            <person name="Sawayama S."/>
            <person name="Nakagawa S."/>
        </authorList>
    </citation>
    <scope>NUCLEOTIDE SEQUENCE [LARGE SCALE GENOMIC DNA]</scope>
    <source>
        <strain evidence="2 3">NKW23</strain>
    </source>
</reference>
<sequence length="141" mass="14135">MQPGGGIIRAPAFGTRTFETVRHPAPRGAVMAPAAGPAAVGAPAPPDPAQAARRSRGAARPWGLAAIHRPGHPPGNAAVGRDGGGRSACRSGYMVETEGILRSPKATCGAARALIQAAAGMREAAVARVPGLPVIRPMDNA</sequence>
<evidence type="ECO:0000313" key="3">
    <source>
        <dbReference type="Proteomes" id="UP001239909"/>
    </source>
</evidence>
<feature type="compositionally biased region" description="Low complexity" evidence="1">
    <location>
        <begin position="33"/>
        <end position="42"/>
    </location>
</feature>
<name>A0ABQ6LGN9_9RHOB</name>
<keyword evidence="3" id="KW-1185">Reference proteome</keyword>